<dbReference type="RefSeq" id="WP_125004017.1">
    <property type="nucleotide sequence ID" value="NZ_BHYK01000022.1"/>
</dbReference>
<protein>
    <submittedName>
        <fullName evidence="1">Uncharacterized protein</fullName>
    </submittedName>
</protein>
<name>A0A401UQT0_9CLOT</name>
<comment type="caution">
    <text evidence="1">The sequence shown here is derived from an EMBL/GenBank/DDBJ whole genome shotgun (WGS) entry which is preliminary data.</text>
</comment>
<evidence type="ECO:0000313" key="1">
    <source>
        <dbReference type="EMBL" id="GCD11848.1"/>
    </source>
</evidence>
<sequence length="157" mass="17807">MSPTGKNLPAKVLIVGPISSMIELQLLNTGLSTIRIAGNDPIHAACEAMEFRYKISPDSMEGKETIMIVSADEYTECIPAAYYSAHMGVPMLFTYRDNLPEITKQKLIKYNDKNILVISSEQTISDHVLNKIRLRTFWAQKKNPCKHFILFTRVFLI</sequence>
<dbReference type="AlphaFoldDB" id="A0A401UQT0"/>
<gene>
    <name evidence="1" type="ORF">Ctaglu_34710</name>
</gene>
<organism evidence="1 2">
    <name type="scientific">Clostridium tagluense</name>
    <dbReference type="NCBI Taxonomy" id="360422"/>
    <lineage>
        <taxon>Bacteria</taxon>
        <taxon>Bacillati</taxon>
        <taxon>Bacillota</taxon>
        <taxon>Clostridia</taxon>
        <taxon>Eubacteriales</taxon>
        <taxon>Clostridiaceae</taxon>
        <taxon>Clostridium</taxon>
    </lineage>
</organism>
<evidence type="ECO:0000313" key="2">
    <source>
        <dbReference type="Proteomes" id="UP000287872"/>
    </source>
</evidence>
<reference evidence="1 2" key="1">
    <citation type="submission" date="2018-11" db="EMBL/GenBank/DDBJ databases">
        <title>Genome sequencing and assembly of Clostridium tagluense strain A121.</title>
        <authorList>
            <person name="Murakami T."/>
            <person name="Segawa T."/>
            <person name="Shcherbakova V.A."/>
            <person name="Mori H."/>
            <person name="Yoshimura Y."/>
        </authorList>
    </citation>
    <scope>NUCLEOTIDE SEQUENCE [LARGE SCALE GENOMIC DNA]</scope>
    <source>
        <strain evidence="1 2">A121</strain>
    </source>
</reference>
<proteinExistence type="predicted"/>
<dbReference type="Proteomes" id="UP000287872">
    <property type="component" value="Unassembled WGS sequence"/>
</dbReference>
<dbReference type="EMBL" id="BHYK01000022">
    <property type="protein sequence ID" value="GCD11848.1"/>
    <property type="molecule type" value="Genomic_DNA"/>
</dbReference>
<accession>A0A401UQT0</accession>
<dbReference type="OrthoDB" id="1399160at2"/>
<keyword evidence="2" id="KW-1185">Reference proteome</keyword>